<dbReference type="SUPFAM" id="SSF53474">
    <property type="entry name" value="alpha/beta-Hydrolases"/>
    <property type="match status" value="1"/>
</dbReference>
<evidence type="ECO:0008006" key="2">
    <source>
        <dbReference type="Google" id="ProtNLM"/>
    </source>
</evidence>
<reference evidence="1" key="1">
    <citation type="submission" date="2018-06" db="EMBL/GenBank/DDBJ databases">
        <authorList>
            <person name="Zhirakovskaya E."/>
        </authorList>
    </citation>
    <scope>NUCLEOTIDE SEQUENCE</scope>
</reference>
<name>A0A3B0S2F9_9ZZZZ</name>
<feature type="non-terminal residue" evidence="1">
    <location>
        <position position="1"/>
    </location>
</feature>
<dbReference type="InterPro" id="IPR029058">
    <property type="entry name" value="AB_hydrolase_fold"/>
</dbReference>
<dbReference type="EMBL" id="UOEH01000143">
    <property type="protein sequence ID" value="VAV94588.1"/>
    <property type="molecule type" value="Genomic_DNA"/>
</dbReference>
<protein>
    <recommendedName>
        <fullName evidence="2">Alpha/beta hydrolase</fullName>
    </recommendedName>
</protein>
<proteinExistence type="predicted"/>
<evidence type="ECO:0000313" key="1">
    <source>
        <dbReference type="EMBL" id="VAV94588.1"/>
    </source>
</evidence>
<sequence length="177" mass="20694">AWSLAAQYPERFTTLAALSVGHPRAYLRAGPQQLKMSWYILFHQLRGVCEAAYRFNDWMFLRRHWTAHTDIETVIANLTRPGRLTAGLNWYRANLSLARMARPPKWGAFGEETVRIPTLGLWSDGEKYLTERQMKLSEDYVEAPWRYQRITGASHWIPSDKPYESAEALIEHWRNTL</sequence>
<dbReference type="AlphaFoldDB" id="A0A3B0S2F9"/>
<gene>
    <name evidence="1" type="ORF">MNBD_ALPHA05-739</name>
</gene>
<organism evidence="1">
    <name type="scientific">hydrothermal vent metagenome</name>
    <dbReference type="NCBI Taxonomy" id="652676"/>
    <lineage>
        <taxon>unclassified sequences</taxon>
        <taxon>metagenomes</taxon>
        <taxon>ecological metagenomes</taxon>
    </lineage>
</organism>
<dbReference type="Gene3D" id="3.40.50.1820">
    <property type="entry name" value="alpha/beta hydrolase"/>
    <property type="match status" value="1"/>
</dbReference>
<accession>A0A3B0S2F9</accession>